<proteinExistence type="predicted"/>
<keyword evidence="1" id="KW-1133">Transmembrane helix</keyword>
<accession>A0A9W4H0T2</accession>
<name>A0A9W4H0T2_9ACTN</name>
<dbReference type="EMBL" id="CAJVAX010000017">
    <property type="protein sequence ID" value="CAG7639110.1"/>
    <property type="molecule type" value="Genomic_DNA"/>
</dbReference>
<organism evidence="3 4">
    <name type="scientific">Actinacidiphila bryophytorum</name>
    <dbReference type="NCBI Taxonomy" id="1436133"/>
    <lineage>
        <taxon>Bacteria</taxon>
        <taxon>Bacillati</taxon>
        <taxon>Actinomycetota</taxon>
        <taxon>Actinomycetes</taxon>
        <taxon>Kitasatosporales</taxon>
        <taxon>Streptomycetaceae</taxon>
        <taxon>Actinacidiphila</taxon>
    </lineage>
</organism>
<dbReference type="InterPro" id="IPR012495">
    <property type="entry name" value="TadE-like_dom"/>
</dbReference>
<protein>
    <submittedName>
        <fullName evidence="3">Flp pilus assembly protein TadG</fullName>
    </submittedName>
</protein>
<evidence type="ECO:0000256" key="1">
    <source>
        <dbReference type="SAM" id="Phobius"/>
    </source>
</evidence>
<dbReference type="Proteomes" id="UP001153328">
    <property type="component" value="Unassembled WGS sequence"/>
</dbReference>
<keyword evidence="1" id="KW-0812">Transmembrane</keyword>
<evidence type="ECO:0000259" key="2">
    <source>
        <dbReference type="Pfam" id="PF07811"/>
    </source>
</evidence>
<comment type="caution">
    <text evidence="3">The sequence shown here is derived from an EMBL/GenBank/DDBJ whole genome shotgun (WGS) entry which is preliminary data.</text>
</comment>
<dbReference type="Pfam" id="PF07811">
    <property type="entry name" value="TadE"/>
    <property type="match status" value="1"/>
</dbReference>
<gene>
    <name evidence="3" type="ORF">SBRY_30294</name>
</gene>
<feature type="transmembrane region" description="Helical" evidence="1">
    <location>
        <begin position="36"/>
        <end position="61"/>
    </location>
</feature>
<evidence type="ECO:0000313" key="3">
    <source>
        <dbReference type="EMBL" id="CAG7639110.1"/>
    </source>
</evidence>
<dbReference type="RefSeq" id="WP_240166226.1">
    <property type="nucleotide sequence ID" value="NZ_CAJVAX010000017.1"/>
</dbReference>
<sequence length="154" mass="16579">MSSLHTYRRALRGRLAAARGDSGVGRRGSGDRGMTAIEFVFLTPIVFGVIFLTVQFAMYYFAAHVAQAAARAGAREARAQAAVHDDWQDRARTKANGYIDQLGGSLLTSHHVDVQRDGDNVSVEVVGHVPSILGIGITVDERSQGPIERFVQGG</sequence>
<reference evidence="3" key="1">
    <citation type="submission" date="2021-06" db="EMBL/GenBank/DDBJ databases">
        <authorList>
            <person name="Arsene-Ploetze F."/>
        </authorList>
    </citation>
    <scope>NUCLEOTIDE SEQUENCE</scope>
    <source>
        <strain evidence="3">SBRY1</strain>
    </source>
</reference>
<dbReference type="AlphaFoldDB" id="A0A9W4H0T2"/>
<feature type="domain" description="TadE-like" evidence="2">
    <location>
        <begin position="33"/>
        <end position="75"/>
    </location>
</feature>
<keyword evidence="4" id="KW-1185">Reference proteome</keyword>
<keyword evidence="1" id="KW-0472">Membrane</keyword>
<evidence type="ECO:0000313" key="4">
    <source>
        <dbReference type="Proteomes" id="UP001153328"/>
    </source>
</evidence>